<dbReference type="GO" id="GO:0004519">
    <property type="term" value="F:endonuclease activity"/>
    <property type="evidence" value="ECO:0007669"/>
    <property type="project" value="UniProtKB-KW"/>
</dbReference>
<dbReference type="SUPFAM" id="SSF55874">
    <property type="entry name" value="ATPase domain of HSP90 chaperone/DNA topoisomerase II/histidine kinase"/>
    <property type="match status" value="1"/>
</dbReference>
<feature type="compositionally biased region" description="Basic residues" evidence="1">
    <location>
        <begin position="1551"/>
        <end position="1561"/>
    </location>
</feature>
<comment type="caution">
    <text evidence="3">The sequence shown here is derived from an EMBL/GenBank/DDBJ whole genome shotgun (WGS) entry which is preliminary data.</text>
</comment>
<dbReference type="Proteomes" id="UP000011689">
    <property type="component" value="Unassembled WGS sequence"/>
</dbReference>
<dbReference type="RefSeq" id="WP_008580622.1">
    <property type="nucleotide sequence ID" value="NZ_AOJO01000003.1"/>
</dbReference>
<name>M0FSG1_9EURY</name>
<feature type="compositionally biased region" description="Polar residues" evidence="1">
    <location>
        <begin position="1387"/>
        <end position="1397"/>
    </location>
</feature>
<feature type="compositionally biased region" description="Basic and acidic residues" evidence="1">
    <location>
        <begin position="1533"/>
        <end position="1543"/>
    </location>
</feature>
<feature type="region of interest" description="Disordered" evidence="1">
    <location>
        <begin position="1532"/>
        <end position="1561"/>
    </location>
</feature>
<evidence type="ECO:0000313" key="4">
    <source>
        <dbReference type="Proteomes" id="UP000011689"/>
    </source>
</evidence>
<dbReference type="PATRIC" id="fig|1227481.4.peg.47"/>
<organism evidence="3 4">
    <name type="scientific">Halorubrum hochstenium ATCC 700873</name>
    <dbReference type="NCBI Taxonomy" id="1227481"/>
    <lineage>
        <taxon>Archaea</taxon>
        <taxon>Methanobacteriati</taxon>
        <taxon>Methanobacteriota</taxon>
        <taxon>Stenosarchaea group</taxon>
        <taxon>Halobacteria</taxon>
        <taxon>Halobacteriales</taxon>
        <taxon>Haloferacaceae</taxon>
        <taxon>Halorubrum</taxon>
    </lineage>
</organism>
<dbReference type="Pfam" id="PF13391">
    <property type="entry name" value="HNH_2"/>
    <property type="match status" value="1"/>
</dbReference>
<dbReference type="GeneID" id="72715104"/>
<keyword evidence="3" id="KW-0378">Hydrolase</keyword>
<dbReference type="Gene3D" id="3.30.565.10">
    <property type="entry name" value="Histidine kinase-like ATPase, C-terminal domain"/>
    <property type="match status" value="1"/>
</dbReference>
<sequence length="1561" mass="176998">MQLESTIDLDDHPDSVEEAYEILRDIREKELKVVDDDFERRQKRTQSFHDYIQRQLDHPAQVLPELIQNADDIKSCNTVEIELTDDTLRIRNDGRPMKSEEVDTLCAAGESTKQDPEYIGHFGLGFKSVFSISDSPRVRSGYFHFEFDSDRLTVPEIHDVSTPVKGTEIELPLKEDLSAERREQLQERLDEVHRLLTYLRNISQIEITQEGETTVYRRESDSESPERIIYKDDEVLERRLVFTTDDKPSGEAFEQLAEKRQIDDEETVRESPVSVTLSFEVDDSHRPCSKAKDCYLFNFLPTDERSGFPFDVHADFLLEPNRRELAWKDGPYNQWLLNRVGETYRKAIKYYRGHDETTTGHLLLLPSQSHGLDHTEVAKESVLRALSEEASIPGQDGDYHRANAIVVPTFHVESVFTKSDVRHLLNQAVEYPAESIDEPLLDTLLERDLIEEVSVESLLKRSESSAREDFSEASTAHLLAFAAALWEYWKDEYRNLSTFSSKKDNRDEFKRIVEETPLIPLENGDRVAISAVDDGPLLPPKQNKEAYDIFEDEFKLVQIDSAAIPEEYPENVADIVKTARKFYSNVLEIETVGAEVVLKDVVAAAFENVETTDNDTLDTFLEYIFSNKSRWSAAKKHVDLKFRVRSDANKPVYQDPNSTDIFLPDVYCDPQEQGTASGYSLEDVLEGLDATFVSEEYESLTGEEKPRRWKQFLTEFGVLDRLPVNEVSRRKRTFCTYREELKEDLSDITKANLKEGWSIPDSRKKGGAKDQWFPQGKQYGLSDYVPGDWFSDVLDQFSGDGETQIDRAEAFDQMLQAHWIYYQETLCRPLYYVVKGRAFGVKKQQTDHYSTFGQHLRSTPWCLTKGETLAKPRTLLVENPATANQPQQMYVAHENSPYLTPLGVKTQLGIDVTLEQLSNAPSVWSDADPPTIRQELTSRLDTLQQALRDDGSDVEQIRSSLSDARFIYVEGADPEFRSPSEVVWSGQNLGSHIISIEGEYGKYEDLLQAVDVRSSIQLTDYLDYLADAAWDSSEHRDTVWRRTVRQLIDETSEVASLQELDSEVRDQLTQRSLLALSNEMASLDQLESYCHDETICNHLRSELENRVVKPYDGRDYAKETVADAWEVLELEDLTANATLSLSGHNVTVSEGKAVAESEEFTQLFTVAYSFCLNHEHEGAQEKLLQMFSEYQIAVHESVKCQYLSVEDEPVTDEFDVQCYLDQENQQIRRTEGTASLQEFTQRLPNELPLTVSESEELESILSGALGKRERFLDSFLETFGVERRSIKAEIQPASAIDEEPSDSTDEEVNEGVESDKGAETEPTSSEELALSGNGGVDSEVEAQADGSSHGGTPEAVVAGPESETPGSDKEISPVGGSSPEPSPGSSAKQGSNQSPAEQHQEGYEGVQSGECDSKPVEDDGEVRKQTRRGRTFTSRPVRDSKFREAVRDAYDRSCAVCGKQRETKDGQLEIEAAHIQPVSEGGPDSVQNGVALCRLHHWAFENGWITFSNGYEILVRGWESVPGYEEFSEYEGDSIRLPDKEQRQPGQQYLKYHRQSHGFGE</sequence>
<dbReference type="EMBL" id="AOJO01000003">
    <property type="protein sequence ID" value="ELZ62263.1"/>
    <property type="molecule type" value="Genomic_DNA"/>
</dbReference>
<dbReference type="Gene3D" id="1.10.30.50">
    <property type="match status" value="1"/>
</dbReference>
<accession>M0FSG1</accession>
<keyword evidence="3" id="KW-0255">Endonuclease</keyword>
<proteinExistence type="predicted"/>
<dbReference type="InterPro" id="IPR036890">
    <property type="entry name" value="HATPase_C_sf"/>
</dbReference>
<keyword evidence="4" id="KW-1185">Reference proteome</keyword>
<dbReference type="PANTHER" id="PTHR32387">
    <property type="entry name" value="WU:FJ29H11"/>
    <property type="match status" value="1"/>
</dbReference>
<reference evidence="3 4" key="1">
    <citation type="journal article" date="2014" name="PLoS Genet.">
        <title>Phylogenetically driven sequencing of extremely halophilic archaea reveals strategies for static and dynamic osmo-response.</title>
        <authorList>
            <person name="Becker E.A."/>
            <person name="Seitzer P.M."/>
            <person name="Tritt A."/>
            <person name="Larsen D."/>
            <person name="Krusor M."/>
            <person name="Yao A.I."/>
            <person name="Wu D."/>
            <person name="Madern D."/>
            <person name="Eisen J.A."/>
            <person name="Darling A.E."/>
            <person name="Facciotti M.T."/>
        </authorList>
    </citation>
    <scope>NUCLEOTIDE SEQUENCE [LARGE SCALE GENOMIC DNA]</scope>
    <source>
        <strain evidence="3 4">ATCC 700873</strain>
    </source>
</reference>
<evidence type="ECO:0000259" key="2">
    <source>
        <dbReference type="SMART" id="SM00507"/>
    </source>
</evidence>
<evidence type="ECO:0000256" key="1">
    <source>
        <dbReference type="SAM" id="MobiDB-lite"/>
    </source>
</evidence>
<protein>
    <submittedName>
        <fullName evidence="3">Restriction endonuclease-like protein</fullName>
    </submittedName>
</protein>
<dbReference type="SMART" id="SM00507">
    <property type="entry name" value="HNHc"/>
    <property type="match status" value="1"/>
</dbReference>
<feature type="compositionally biased region" description="Acidic residues" evidence="1">
    <location>
        <begin position="1296"/>
        <end position="1312"/>
    </location>
</feature>
<dbReference type="CDD" id="cd00085">
    <property type="entry name" value="HNHc"/>
    <property type="match status" value="1"/>
</dbReference>
<feature type="domain" description="HNH nuclease" evidence="2">
    <location>
        <begin position="1441"/>
        <end position="1498"/>
    </location>
</feature>
<feature type="region of interest" description="Disordered" evidence="1">
    <location>
        <begin position="1290"/>
        <end position="1436"/>
    </location>
</feature>
<dbReference type="NCBIfam" id="NF047352">
    <property type="entry name" value="P_loop_sacsin"/>
    <property type="match status" value="1"/>
</dbReference>
<keyword evidence="3" id="KW-0540">Nuclease</keyword>
<dbReference type="PANTHER" id="PTHR32387:SF0">
    <property type="entry name" value="PROTEIN NO VEIN"/>
    <property type="match status" value="1"/>
</dbReference>
<dbReference type="InterPro" id="IPR052957">
    <property type="entry name" value="Auxin_embryo_med"/>
</dbReference>
<feature type="compositionally biased region" description="Low complexity" evidence="1">
    <location>
        <begin position="1372"/>
        <end position="1386"/>
    </location>
</feature>
<gene>
    <name evidence="3" type="ORF">C467_00322</name>
</gene>
<feature type="compositionally biased region" description="Basic and acidic residues" evidence="1">
    <location>
        <begin position="1411"/>
        <end position="1424"/>
    </location>
</feature>
<dbReference type="InterPro" id="IPR003615">
    <property type="entry name" value="HNH_nuc"/>
</dbReference>
<evidence type="ECO:0000313" key="3">
    <source>
        <dbReference type="EMBL" id="ELZ62263.1"/>
    </source>
</evidence>